<dbReference type="EMBL" id="CM044701">
    <property type="protein sequence ID" value="KAI5679767.1"/>
    <property type="molecule type" value="Genomic_DNA"/>
</dbReference>
<keyword evidence="2" id="KW-1185">Reference proteome</keyword>
<evidence type="ECO:0000313" key="2">
    <source>
        <dbReference type="Proteomes" id="UP001060085"/>
    </source>
</evidence>
<protein>
    <submittedName>
        <fullName evidence="1">Uncharacterized protein</fullName>
    </submittedName>
</protein>
<proteinExistence type="predicted"/>
<reference evidence="2" key="1">
    <citation type="journal article" date="2023" name="Nat. Plants">
        <title>Single-cell RNA sequencing provides a high-resolution roadmap for understanding the multicellular compartmentation of specialized metabolism.</title>
        <authorList>
            <person name="Sun S."/>
            <person name="Shen X."/>
            <person name="Li Y."/>
            <person name="Li Y."/>
            <person name="Wang S."/>
            <person name="Li R."/>
            <person name="Zhang H."/>
            <person name="Shen G."/>
            <person name="Guo B."/>
            <person name="Wei J."/>
            <person name="Xu J."/>
            <person name="St-Pierre B."/>
            <person name="Chen S."/>
            <person name="Sun C."/>
        </authorList>
    </citation>
    <scope>NUCLEOTIDE SEQUENCE [LARGE SCALE GENOMIC DNA]</scope>
</reference>
<accession>A0ACC0C4K1</accession>
<dbReference type="Proteomes" id="UP001060085">
    <property type="component" value="Linkage Group LG01"/>
</dbReference>
<evidence type="ECO:0000313" key="1">
    <source>
        <dbReference type="EMBL" id="KAI5679767.1"/>
    </source>
</evidence>
<name>A0ACC0C4K1_CATRO</name>
<comment type="caution">
    <text evidence="1">The sequence shown here is derived from an EMBL/GenBank/DDBJ whole genome shotgun (WGS) entry which is preliminary data.</text>
</comment>
<gene>
    <name evidence="1" type="ORF">M9H77_00994</name>
</gene>
<organism evidence="1 2">
    <name type="scientific">Catharanthus roseus</name>
    <name type="common">Madagascar periwinkle</name>
    <name type="synonym">Vinca rosea</name>
    <dbReference type="NCBI Taxonomy" id="4058"/>
    <lineage>
        <taxon>Eukaryota</taxon>
        <taxon>Viridiplantae</taxon>
        <taxon>Streptophyta</taxon>
        <taxon>Embryophyta</taxon>
        <taxon>Tracheophyta</taxon>
        <taxon>Spermatophyta</taxon>
        <taxon>Magnoliopsida</taxon>
        <taxon>eudicotyledons</taxon>
        <taxon>Gunneridae</taxon>
        <taxon>Pentapetalae</taxon>
        <taxon>asterids</taxon>
        <taxon>lamiids</taxon>
        <taxon>Gentianales</taxon>
        <taxon>Apocynaceae</taxon>
        <taxon>Rauvolfioideae</taxon>
        <taxon>Vinceae</taxon>
        <taxon>Catharanthinae</taxon>
        <taxon>Catharanthus</taxon>
    </lineage>
</organism>
<sequence length="788" mass="87209">MQHTSANFNFSDINQLHLLTKEPIVCSGTHVFPIVGIFYGQNPLRYSFPLMLLEVSAVVITTQILRFLLKPFKQPRVISEILSGVILGPSVLSSSKRLRKFLFPTDSRFVLKNLGLVGFFYFLFVSGVKTDFRLIKKAGRKQWIIALFSVFIPLICTVAVAISLRNYMDKGLSRSSSILGVSSLLSVTAFPVIHPIISEFNLLSSEMGRFALSTALITEVLRIAIIAIFEASEQGSARGMAALWSSLSVIVLMLSIFGGFRQAMFWIVRTTPEGKPIAQIYVIAILLAVLVMGFFADMLGVAIFNGPMWLGLAVPDGPPLGEILVEKAETIVINILMPVGFIFAGLITDMTTMSSNWANVQPLFLIAITGVAAKLIATFSASYFLNMPLKESLAVSLLMNLRGQMELLMLLHLMDFKIISVPNYSMMVLIILVVTAVSTPLISILYDPTRPYMVNKRRNIQHNPPNSELRVVACFPDHDGCVGGVINLLEVSNSVFSSPISVYALHLVELIARATPVFIEHKDEEDMSECNGCSSVHKALKHFQETRSPDMKIHHYTSITAKRTMYQDICELALLRKASLIVLPFDKELTVTGLEAVPQRVQPVNIGVLDNAPCSVAIFADQGFSRKHIQNVAMSNSSHHFTVFFMGGADAREALSYADRMSTNTNVRLTVIRFLSHDEEDDDKLEKKLDDGLVTSFWVKNEANSRVTYREVVVKNGEETVAAIHNMTKSDCDLFIVGRRIGINPVIVQGLSDWNENHELGIIGDYVASANLGCRASLLVVQQQILRG</sequence>